<organism evidence="2 3">
    <name type="scientific">Euphydryas editha</name>
    <name type="common">Edith's checkerspot</name>
    <dbReference type="NCBI Taxonomy" id="104508"/>
    <lineage>
        <taxon>Eukaryota</taxon>
        <taxon>Metazoa</taxon>
        <taxon>Ecdysozoa</taxon>
        <taxon>Arthropoda</taxon>
        <taxon>Hexapoda</taxon>
        <taxon>Insecta</taxon>
        <taxon>Pterygota</taxon>
        <taxon>Neoptera</taxon>
        <taxon>Endopterygota</taxon>
        <taxon>Lepidoptera</taxon>
        <taxon>Glossata</taxon>
        <taxon>Ditrysia</taxon>
        <taxon>Papilionoidea</taxon>
        <taxon>Nymphalidae</taxon>
        <taxon>Nymphalinae</taxon>
        <taxon>Euphydryas</taxon>
    </lineage>
</organism>
<name>A0AAU9U806_EUPED</name>
<evidence type="ECO:0000313" key="2">
    <source>
        <dbReference type="EMBL" id="CAH2095701.1"/>
    </source>
</evidence>
<sequence length="107" mass="12375">MQLANVLHIAYSVENMAQQKCIILSEVSTQQLKKWNCLSKKYTGTPIKTDKLPRKSSVKRLLFVLSYGKYRQRKLQLQSKKSSAGFSKFNDAHESMPECPKKLVRRI</sequence>
<gene>
    <name evidence="2" type="ORF">EEDITHA_LOCUS11123</name>
</gene>
<dbReference type="EMBL" id="CAKOGL010000015">
    <property type="protein sequence ID" value="CAH2095701.1"/>
    <property type="molecule type" value="Genomic_DNA"/>
</dbReference>
<proteinExistence type="predicted"/>
<dbReference type="Proteomes" id="UP001153954">
    <property type="component" value="Unassembled WGS sequence"/>
</dbReference>
<keyword evidence="3" id="KW-1185">Reference proteome</keyword>
<evidence type="ECO:0000313" key="3">
    <source>
        <dbReference type="Proteomes" id="UP001153954"/>
    </source>
</evidence>
<protein>
    <submittedName>
        <fullName evidence="2">Uncharacterized protein</fullName>
    </submittedName>
</protein>
<accession>A0AAU9U806</accession>
<feature type="compositionally biased region" description="Basic and acidic residues" evidence="1">
    <location>
        <begin position="90"/>
        <end position="101"/>
    </location>
</feature>
<feature type="region of interest" description="Disordered" evidence="1">
    <location>
        <begin position="87"/>
        <end position="107"/>
    </location>
</feature>
<dbReference type="AlphaFoldDB" id="A0AAU9U806"/>
<comment type="caution">
    <text evidence="2">The sequence shown here is derived from an EMBL/GenBank/DDBJ whole genome shotgun (WGS) entry which is preliminary data.</text>
</comment>
<evidence type="ECO:0000256" key="1">
    <source>
        <dbReference type="SAM" id="MobiDB-lite"/>
    </source>
</evidence>
<reference evidence="2" key="1">
    <citation type="submission" date="2022-03" db="EMBL/GenBank/DDBJ databases">
        <authorList>
            <person name="Tunstrom K."/>
        </authorList>
    </citation>
    <scope>NUCLEOTIDE SEQUENCE</scope>
</reference>